<dbReference type="GO" id="GO:0005886">
    <property type="term" value="C:plasma membrane"/>
    <property type="evidence" value="ECO:0007669"/>
    <property type="project" value="UniProtKB-ARBA"/>
</dbReference>
<feature type="region of interest" description="Disordered" evidence="14">
    <location>
        <begin position="857"/>
        <end position="878"/>
    </location>
</feature>
<dbReference type="InterPro" id="IPR029052">
    <property type="entry name" value="Metallo-depent_PP-like"/>
</dbReference>
<dbReference type="Proteomes" id="UP000243200">
    <property type="component" value="Chromosome 12"/>
</dbReference>
<evidence type="ECO:0000256" key="14">
    <source>
        <dbReference type="SAM" id="MobiDB-lite"/>
    </source>
</evidence>
<dbReference type="Pfam" id="PF24681">
    <property type="entry name" value="Kelch_KLHDC2_KLHL20_DRC7"/>
    <property type="match status" value="1"/>
</dbReference>
<keyword evidence="6" id="KW-0677">Repeat</keyword>
<dbReference type="PIRSF" id="PIRSF036363">
    <property type="entry name" value="PPP_BSU1"/>
    <property type="match status" value="1"/>
</dbReference>
<comment type="catalytic activity">
    <reaction evidence="11">
        <text>O-phospho-L-seryl-[protein] + H2O = L-seryl-[protein] + phosphate</text>
        <dbReference type="Rhea" id="RHEA:20629"/>
        <dbReference type="Rhea" id="RHEA-COMP:9863"/>
        <dbReference type="Rhea" id="RHEA-COMP:11604"/>
        <dbReference type="ChEBI" id="CHEBI:15377"/>
        <dbReference type="ChEBI" id="CHEBI:29999"/>
        <dbReference type="ChEBI" id="CHEBI:43474"/>
        <dbReference type="ChEBI" id="CHEBI:83421"/>
        <dbReference type="EC" id="3.1.3.16"/>
    </reaction>
</comment>
<dbReference type="GO" id="GO:0009742">
    <property type="term" value="P:brassinosteroid mediated signaling pathway"/>
    <property type="evidence" value="ECO:0007669"/>
    <property type="project" value="InterPro"/>
</dbReference>
<dbReference type="Pfam" id="PF00149">
    <property type="entry name" value="Metallophos"/>
    <property type="match status" value="1"/>
</dbReference>
<comment type="similarity">
    <text evidence="3">Belongs to the PPP phosphatase family. BSU subfamily.</text>
</comment>
<organism evidence="16 17">
    <name type="scientific">Plasmodium ovale</name>
    <name type="common">malaria parasite P. ovale</name>
    <dbReference type="NCBI Taxonomy" id="36330"/>
    <lineage>
        <taxon>Eukaryota</taxon>
        <taxon>Sar</taxon>
        <taxon>Alveolata</taxon>
        <taxon>Apicomplexa</taxon>
        <taxon>Aconoidasida</taxon>
        <taxon>Haemosporida</taxon>
        <taxon>Plasmodiidae</taxon>
        <taxon>Plasmodium</taxon>
        <taxon>Plasmodium (Plasmodium)</taxon>
    </lineage>
</organism>
<evidence type="ECO:0000256" key="1">
    <source>
        <dbReference type="ARBA" id="ARBA00001936"/>
    </source>
</evidence>
<keyword evidence="7 13" id="KW-0378">Hydrolase</keyword>
<reference evidence="16 17" key="1">
    <citation type="submission" date="2016-06" db="EMBL/GenBank/DDBJ databases">
        <authorList>
            <consortium name="Pathogen Informatics"/>
        </authorList>
    </citation>
    <scope>NUCLEOTIDE SEQUENCE [LARGE SCALE GENOMIC DNA]</scope>
    <source>
        <strain evidence="16">PowCR01</strain>
    </source>
</reference>
<keyword evidence="4" id="KW-0880">Kelch repeat</keyword>
<sequence>MNNGQNIAKSNTSNGGFFKEVNVCKKEKQKGDIPSPRFGHTTTYLGNNRVAIFGGAIGDAGKYNITDDIYIYDLMQNKWKKIQTENTPTARAAHAAACVDEQQLVIYGGATGGGSLSIDDLYILDLRREQRYSWMTVPTKGVSPGRRYGHVMVYCKPNLIVFGGNDGQHTLNDVWFMHVEMPPFEWVHVIITSGCKVPPSRVYHSADICKEGPATGMIVIFGGRSSENKSLDDTWGLRQHRDGRWDWVEAPIKKGSPPEARYQHTSVFIGSKMFILGGRNDNGCAVPLPTAVYNTETIEWVTLPPIAKFRHTSWMYKCTIYTFGGFSHQTQQYPTNELECLECFSLLTSLNCIDTDKKKTLKQSALKQKQLSNESIKLYTADPRNVSSYSLNGQDIINTRAQSLTTNKTFEGRSNTNVESTLDEMQNLHYRNIMDSPISSLFRLSGRPLSNKIRLAAHAHAVQETGTDFALLVRKISIDKLEEEGKKINNGVICTPVNYINEFKNTVYDKIITTLLNPNITQYEIQYNHSSETIFMIPWGNISILCSIVMDILKQEDMILKLRAPIKIYGDIHGQYYDLMRLFQLYKCPVEEDLGEKLNAIGDIDSNDYLFLGDYVDRGSNSLEVICLLFALKCKYPKQIHLIRGNHEDITINSLYGFQEECRRRLKEDINDNTSCWSQINKVFEWLPIGAIVEEKILCVHGGIGKSIHTISDISQLRRPLIVSQVPQNINEQKVTDLLWSDPTDNDSILGTIPNDIRDPDGTGHIVKYGPDRVHKFLEDNDLQLIIRAHECVMDGFERFAGGKLITLFSATNYCNSHKNAGALLFIRRDLTVIPKLIYPAKDEIRFFNTWDTKMTELRPPTPPRNQPKMRELNYGAP</sequence>
<dbReference type="SUPFAM" id="SSF56300">
    <property type="entry name" value="Metallo-dependent phosphatases"/>
    <property type="match status" value="1"/>
</dbReference>
<evidence type="ECO:0000256" key="13">
    <source>
        <dbReference type="RuleBase" id="RU004273"/>
    </source>
</evidence>
<keyword evidence="9" id="KW-0464">Manganese</keyword>
<dbReference type="SUPFAM" id="SSF117281">
    <property type="entry name" value="Kelch motif"/>
    <property type="match status" value="1"/>
</dbReference>
<evidence type="ECO:0000256" key="7">
    <source>
        <dbReference type="ARBA" id="ARBA00022801"/>
    </source>
</evidence>
<evidence type="ECO:0000256" key="9">
    <source>
        <dbReference type="ARBA" id="ARBA00023211"/>
    </source>
</evidence>
<dbReference type="Gene3D" id="2.120.10.80">
    <property type="entry name" value="Kelch-type beta propeller"/>
    <property type="match status" value="2"/>
</dbReference>
<dbReference type="EC" id="3.1.3.16" evidence="13"/>
<evidence type="ECO:0000256" key="12">
    <source>
        <dbReference type="ARBA" id="ARBA00048336"/>
    </source>
</evidence>
<dbReference type="VEuPathDB" id="PlasmoDB:POWCR01_120044300"/>
<dbReference type="AlphaFoldDB" id="A0A1C3KVR6"/>
<evidence type="ECO:0000256" key="4">
    <source>
        <dbReference type="ARBA" id="ARBA00022441"/>
    </source>
</evidence>
<comment type="subcellular location">
    <subcellularLocation>
        <location evidence="2">Nucleus</location>
    </subcellularLocation>
</comment>
<dbReference type="PROSITE" id="PS00125">
    <property type="entry name" value="SER_THR_PHOSPHATASE"/>
    <property type="match status" value="1"/>
</dbReference>
<dbReference type="GO" id="GO:0004722">
    <property type="term" value="F:protein serine/threonine phosphatase activity"/>
    <property type="evidence" value="ECO:0007669"/>
    <property type="project" value="UniProtKB-EC"/>
</dbReference>
<dbReference type="OrthoDB" id="309851at2759"/>
<dbReference type="Gene3D" id="3.60.21.10">
    <property type="match status" value="1"/>
</dbReference>
<evidence type="ECO:0000313" key="16">
    <source>
        <dbReference type="EMBL" id="SBT78283.1"/>
    </source>
</evidence>
<evidence type="ECO:0000313" key="17">
    <source>
        <dbReference type="Proteomes" id="UP000243200"/>
    </source>
</evidence>
<comment type="cofactor">
    <cofactor evidence="1">
        <name>Mn(2+)</name>
        <dbReference type="ChEBI" id="CHEBI:29035"/>
    </cofactor>
</comment>
<dbReference type="GO" id="GO:0046872">
    <property type="term" value="F:metal ion binding"/>
    <property type="evidence" value="ECO:0007669"/>
    <property type="project" value="UniProtKB-KW"/>
</dbReference>
<evidence type="ECO:0000256" key="10">
    <source>
        <dbReference type="ARBA" id="ARBA00023242"/>
    </source>
</evidence>
<evidence type="ECO:0000256" key="2">
    <source>
        <dbReference type="ARBA" id="ARBA00004123"/>
    </source>
</evidence>
<gene>
    <name evidence="16" type="primary">PPKL</name>
    <name evidence="16" type="ORF">POWCR01_120044300</name>
</gene>
<dbReference type="EMBL" id="LT594516">
    <property type="protein sequence ID" value="SBT78283.1"/>
    <property type="molecule type" value="Genomic_DNA"/>
</dbReference>
<evidence type="ECO:0000256" key="11">
    <source>
        <dbReference type="ARBA" id="ARBA00047761"/>
    </source>
</evidence>
<evidence type="ECO:0000259" key="15">
    <source>
        <dbReference type="PROSITE" id="PS00125"/>
    </source>
</evidence>
<evidence type="ECO:0000256" key="3">
    <source>
        <dbReference type="ARBA" id="ARBA00005671"/>
    </source>
</evidence>
<dbReference type="InterPro" id="IPR015915">
    <property type="entry name" value="Kelch-typ_b-propeller"/>
</dbReference>
<dbReference type="PANTHER" id="PTHR46422:SF7">
    <property type="entry name" value="SERINE_THREONINE-PROTEIN PHOSPHATASE BSL2-RELATED"/>
    <property type="match status" value="1"/>
</dbReference>
<protein>
    <recommendedName>
        <fullName evidence="13">Serine/threonine-protein phosphatase</fullName>
        <ecNumber evidence="13">3.1.3.16</ecNumber>
    </recommendedName>
</protein>
<dbReference type="FunFam" id="3.60.21.10:FF:000008">
    <property type="entry name" value="Serine/threonine-protein phosphatase"/>
    <property type="match status" value="1"/>
</dbReference>
<accession>A0A1C3KVR6</accession>
<dbReference type="InterPro" id="IPR012391">
    <property type="entry name" value="Ser/Thr_prot_Pase_BSU1"/>
</dbReference>
<evidence type="ECO:0000256" key="8">
    <source>
        <dbReference type="ARBA" id="ARBA00022912"/>
    </source>
</evidence>
<dbReference type="InterPro" id="IPR006186">
    <property type="entry name" value="Ser/Thr-sp_prot-phosphatase"/>
</dbReference>
<keyword evidence="10" id="KW-0539">Nucleus</keyword>
<dbReference type="PANTHER" id="PTHR46422">
    <property type="entry name" value="SERINE/THREONINE-PROTEIN PHOSPHATASE BSL3"/>
    <property type="match status" value="1"/>
</dbReference>
<feature type="domain" description="Serine/threonine specific protein phosphatases" evidence="15">
    <location>
        <begin position="643"/>
        <end position="648"/>
    </location>
</feature>
<dbReference type="GO" id="GO:0005634">
    <property type="term" value="C:nucleus"/>
    <property type="evidence" value="ECO:0007669"/>
    <property type="project" value="UniProtKB-SubCell"/>
</dbReference>
<dbReference type="FunFam" id="2.120.10.80:FF:000077">
    <property type="entry name" value="Serine/threonine-protein phosphatase"/>
    <property type="match status" value="1"/>
</dbReference>
<dbReference type="InterPro" id="IPR004843">
    <property type="entry name" value="Calcineurin-like_PHP"/>
</dbReference>
<dbReference type="PRINTS" id="PR00114">
    <property type="entry name" value="STPHPHTASE"/>
</dbReference>
<proteinExistence type="inferred from homology"/>
<dbReference type="SMART" id="SM00156">
    <property type="entry name" value="PP2Ac"/>
    <property type="match status" value="1"/>
</dbReference>
<dbReference type="VEuPathDB" id="PlasmoDB:PocGH01_12048700"/>
<name>A0A1C3KVR6_PLAOA</name>
<keyword evidence="5" id="KW-0479">Metal-binding</keyword>
<comment type="catalytic activity">
    <reaction evidence="12 13">
        <text>O-phospho-L-threonyl-[protein] + H2O = L-threonyl-[protein] + phosphate</text>
        <dbReference type="Rhea" id="RHEA:47004"/>
        <dbReference type="Rhea" id="RHEA-COMP:11060"/>
        <dbReference type="Rhea" id="RHEA-COMP:11605"/>
        <dbReference type="ChEBI" id="CHEBI:15377"/>
        <dbReference type="ChEBI" id="CHEBI:30013"/>
        <dbReference type="ChEBI" id="CHEBI:43474"/>
        <dbReference type="ChEBI" id="CHEBI:61977"/>
        <dbReference type="EC" id="3.1.3.16"/>
    </reaction>
</comment>
<keyword evidence="8" id="KW-0904">Protein phosphatase</keyword>
<evidence type="ECO:0000256" key="5">
    <source>
        <dbReference type="ARBA" id="ARBA00022723"/>
    </source>
</evidence>
<evidence type="ECO:0000256" key="6">
    <source>
        <dbReference type="ARBA" id="ARBA00022737"/>
    </source>
</evidence>